<dbReference type="InterPro" id="IPR042574">
    <property type="entry name" value="FucT_N_sf"/>
</dbReference>
<dbReference type="InterPro" id="IPR055270">
    <property type="entry name" value="Glyco_tran_10_C"/>
</dbReference>
<dbReference type="Pfam" id="PF18025">
    <property type="entry name" value="FucT_N"/>
    <property type="match status" value="1"/>
</dbReference>
<sequence length="289" mass="33631">MRCVDWWEQDTKENFYKNPFIQALSQKYNIEYSNKPDFLLYGPFGQNNLQFPKEVVRIFYTGENTRTDWNIADYGIDFDFMDFGDRHLCMPLFFLPGECGISSRAITKHLRAEQIFQEKREKFCAFLVSNGSNHIRNTAFKKLCAYKKVDSGGRYLNNIGGRIGDRFKDFEKSKYEWLLGYKFNLCFENSSYPGYVTEKILQAYEAGCIPIYWGDSTLCDVRYAKYRPTFNPKAFVNAHDFANLDELVQEVRRIDNDNEAYLAMLKEPIFLDSTIDTHVLGGGGQAQAK</sequence>
<keyword evidence="3 6" id="KW-0808">Transferase</keyword>
<dbReference type="AlphaFoldDB" id="A0A2X3BNZ6"/>
<dbReference type="PANTHER" id="PTHR11929">
    <property type="entry name" value="ALPHA- 1,3 -FUCOSYLTRANSFERASE"/>
    <property type="match status" value="1"/>
</dbReference>
<evidence type="ECO:0000259" key="4">
    <source>
        <dbReference type="Pfam" id="PF00852"/>
    </source>
</evidence>
<evidence type="ECO:0000256" key="1">
    <source>
        <dbReference type="ARBA" id="ARBA00008919"/>
    </source>
</evidence>
<dbReference type="GO" id="GO:0008417">
    <property type="term" value="F:fucosyltransferase activity"/>
    <property type="evidence" value="ECO:0007669"/>
    <property type="project" value="InterPro"/>
</dbReference>
<dbReference type="SUPFAM" id="SSF53756">
    <property type="entry name" value="UDP-Glycosyltransferase/glycogen phosphorylase"/>
    <property type="match status" value="1"/>
</dbReference>
<feature type="domain" description="Alpha-(1,3)-fucosyltransferase FucT N-terminal" evidence="5">
    <location>
        <begin position="4"/>
        <end position="94"/>
    </location>
</feature>
<gene>
    <name evidence="6" type="ORF">NCTC13102_00367</name>
</gene>
<dbReference type="InterPro" id="IPR041058">
    <property type="entry name" value="FucT_N"/>
</dbReference>
<dbReference type="GO" id="GO:0016020">
    <property type="term" value="C:membrane"/>
    <property type="evidence" value="ECO:0007669"/>
    <property type="project" value="InterPro"/>
</dbReference>
<dbReference type="EMBL" id="UAWL01000006">
    <property type="protein sequence ID" value="SQB97815.1"/>
    <property type="molecule type" value="Genomic_DNA"/>
</dbReference>
<accession>A0A2X3BNZ6</accession>
<proteinExistence type="inferred from homology"/>
<reference evidence="6 7" key="1">
    <citation type="submission" date="2018-06" db="EMBL/GenBank/DDBJ databases">
        <authorList>
            <consortium name="Pathogen Informatics"/>
            <person name="Doyle S."/>
        </authorList>
    </citation>
    <scope>NUCLEOTIDE SEQUENCE [LARGE SCALE GENOMIC DNA]</scope>
    <source>
        <strain evidence="6 7">NCTC13102</strain>
    </source>
</reference>
<evidence type="ECO:0000313" key="6">
    <source>
        <dbReference type="EMBL" id="SQB97815.1"/>
    </source>
</evidence>
<protein>
    <submittedName>
        <fullName evidence="6">Alpha-1,3-fucosyltransferase</fullName>
    </submittedName>
</protein>
<organism evidence="6 7">
    <name type="scientific">Helicobacter fennelliae</name>
    <dbReference type="NCBI Taxonomy" id="215"/>
    <lineage>
        <taxon>Bacteria</taxon>
        <taxon>Pseudomonadati</taxon>
        <taxon>Campylobacterota</taxon>
        <taxon>Epsilonproteobacteria</taxon>
        <taxon>Campylobacterales</taxon>
        <taxon>Helicobacteraceae</taxon>
        <taxon>Helicobacter</taxon>
    </lineage>
</organism>
<dbReference type="InterPro" id="IPR038577">
    <property type="entry name" value="GT10-like_C_sf"/>
</dbReference>
<evidence type="ECO:0000259" key="5">
    <source>
        <dbReference type="Pfam" id="PF18025"/>
    </source>
</evidence>
<evidence type="ECO:0000256" key="3">
    <source>
        <dbReference type="ARBA" id="ARBA00022679"/>
    </source>
</evidence>
<dbReference type="Gene3D" id="3.40.50.11650">
    <property type="entry name" value="Glycosyl transferase family 10, N-terminal domain"/>
    <property type="match status" value="1"/>
</dbReference>
<feature type="domain" description="Fucosyltransferase C-terminal" evidence="4">
    <location>
        <begin position="118"/>
        <end position="263"/>
    </location>
</feature>
<dbReference type="Gene3D" id="3.40.50.11660">
    <property type="entry name" value="Glycosyl transferase family 10, C-terminal domain"/>
    <property type="match status" value="1"/>
</dbReference>
<evidence type="ECO:0000313" key="7">
    <source>
        <dbReference type="Proteomes" id="UP000250166"/>
    </source>
</evidence>
<keyword evidence="2 6" id="KW-0328">Glycosyltransferase</keyword>
<dbReference type="Proteomes" id="UP000250166">
    <property type="component" value="Unassembled WGS sequence"/>
</dbReference>
<name>A0A2X3BNZ6_9HELI</name>
<dbReference type="InterPro" id="IPR001503">
    <property type="entry name" value="Glyco_trans_10"/>
</dbReference>
<dbReference type="PANTHER" id="PTHR11929:SF194">
    <property type="entry name" value="ALPHA-(1,3)-FUCOSYLTRANSFERASE 10"/>
    <property type="match status" value="1"/>
</dbReference>
<evidence type="ECO:0000256" key="2">
    <source>
        <dbReference type="ARBA" id="ARBA00022676"/>
    </source>
</evidence>
<dbReference type="Pfam" id="PF00852">
    <property type="entry name" value="Glyco_transf_10"/>
    <property type="match status" value="1"/>
</dbReference>
<comment type="similarity">
    <text evidence="1">Belongs to the glycosyltransferase 10 family.</text>
</comment>